<dbReference type="Pfam" id="PF14289">
    <property type="entry name" value="DUF4369"/>
    <property type="match status" value="1"/>
</dbReference>
<dbReference type="PANTHER" id="PTHR42852">
    <property type="entry name" value="THIOL:DISULFIDE INTERCHANGE PROTEIN DSBE"/>
    <property type="match status" value="1"/>
</dbReference>
<dbReference type="CDD" id="cd02966">
    <property type="entry name" value="TlpA_like_family"/>
    <property type="match status" value="1"/>
</dbReference>
<keyword evidence="3" id="KW-1015">Disulfide bond</keyword>
<dbReference type="SUPFAM" id="SSF52833">
    <property type="entry name" value="Thioredoxin-like"/>
    <property type="match status" value="1"/>
</dbReference>
<evidence type="ECO:0000313" key="7">
    <source>
        <dbReference type="Proteomes" id="UP000321790"/>
    </source>
</evidence>
<dbReference type="InterPro" id="IPR017937">
    <property type="entry name" value="Thioredoxin_CS"/>
</dbReference>
<dbReference type="InterPro" id="IPR036249">
    <property type="entry name" value="Thioredoxin-like_sf"/>
</dbReference>
<sequence length="401" mass="45679">MKKNILLIITLITMLACKNKPETQETHTGYIITGTVKGVNNGTIKLNEEGVQDRSKIKTINSTEIVNGTFKFKGNVEHPDMVSVIVNDKYNGRFIIENSNITLDIDVTDRNERNTYFKPIVKGSKSHDLYTEMEEKSIAALNNPKFKKIDTLRALFDKAKQSKNQKDMDIALAAQKELMPLIEEQAKERVKVKYNFVKQNPSSPVAVHVLGYQYSEGRMNDAQLKEYYNLFTGDARKTNFFKSYITKVYKDNFENIGVGNTAPDFTLKNLENTNITLSKVNAKYKLVDFWASWCVPCRASFPHLKELRKKYQKDGFEIIGIGTADVEEKWKKAIEEDQTPWLHVFDVAPVVKGRASYGPVAKAYGVPHLPTTLLLDANNTIVLRNPTKEELDTKLKDVFKH</sequence>
<dbReference type="EMBL" id="VOSC01000025">
    <property type="protein sequence ID" value="TXE09677.1"/>
    <property type="molecule type" value="Genomic_DNA"/>
</dbReference>
<comment type="caution">
    <text evidence="6">The sequence shown here is derived from an EMBL/GenBank/DDBJ whole genome shotgun (WGS) entry which is preliminary data.</text>
</comment>
<dbReference type="InterPro" id="IPR013766">
    <property type="entry name" value="Thioredoxin_domain"/>
</dbReference>
<evidence type="ECO:0000256" key="4">
    <source>
        <dbReference type="ARBA" id="ARBA00023284"/>
    </source>
</evidence>
<comment type="subcellular location">
    <subcellularLocation>
        <location evidence="1">Cell envelope</location>
    </subcellularLocation>
</comment>
<evidence type="ECO:0000259" key="5">
    <source>
        <dbReference type="PROSITE" id="PS51352"/>
    </source>
</evidence>
<dbReference type="GO" id="GO:0030313">
    <property type="term" value="C:cell envelope"/>
    <property type="evidence" value="ECO:0007669"/>
    <property type="project" value="UniProtKB-SubCell"/>
</dbReference>
<dbReference type="PROSITE" id="PS00194">
    <property type="entry name" value="THIOREDOXIN_1"/>
    <property type="match status" value="1"/>
</dbReference>
<keyword evidence="7" id="KW-1185">Reference proteome</keyword>
<feature type="domain" description="Thioredoxin" evidence="5">
    <location>
        <begin position="256"/>
        <end position="401"/>
    </location>
</feature>
<dbReference type="OrthoDB" id="1069091at2"/>
<dbReference type="Gene3D" id="3.40.30.10">
    <property type="entry name" value="Glutaredoxin"/>
    <property type="match status" value="1"/>
</dbReference>
<dbReference type="Proteomes" id="UP000321790">
    <property type="component" value="Unassembled WGS sequence"/>
</dbReference>
<evidence type="ECO:0000256" key="1">
    <source>
        <dbReference type="ARBA" id="ARBA00004196"/>
    </source>
</evidence>
<dbReference type="InterPro" id="IPR050553">
    <property type="entry name" value="Thioredoxin_ResA/DsbE_sf"/>
</dbReference>
<dbReference type="GO" id="GO:0017004">
    <property type="term" value="P:cytochrome complex assembly"/>
    <property type="evidence" value="ECO:0007669"/>
    <property type="project" value="UniProtKB-KW"/>
</dbReference>
<dbReference type="InterPro" id="IPR025380">
    <property type="entry name" value="DUF4369"/>
</dbReference>
<dbReference type="AlphaFoldDB" id="A0A5C7AMQ5"/>
<keyword evidence="4" id="KW-0676">Redox-active center</keyword>
<name>A0A5C7AMQ5_9FLAO</name>
<proteinExistence type="predicted"/>
<evidence type="ECO:0000313" key="6">
    <source>
        <dbReference type="EMBL" id="TXE09677.1"/>
    </source>
</evidence>
<evidence type="ECO:0000256" key="2">
    <source>
        <dbReference type="ARBA" id="ARBA00022748"/>
    </source>
</evidence>
<dbReference type="Pfam" id="PF00578">
    <property type="entry name" value="AhpC-TSA"/>
    <property type="match status" value="1"/>
</dbReference>
<dbReference type="RefSeq" id="WP_147134880.1">
    <property type="nucleotide sequence ID" value="NZ_VOSC01000025.1"/>
</dbReference>
<protein>
    <submittedName>
        <fullName evidence="6">AhpC/TSA family protein</fullName>
    </submittedName>
</protein>
<evidence type="ECO:0000256" key="3">
    <source>
        <dbReference type="ARBA" id="ARBA00023157"/>
    </source>
</evidence>
<dbReference type="PROSITE" id="PS51352">
    <property type="entry name" value="THIOREDOXIN_2"/>
    <property type="match status" value="1"/>
</dbReference>
<gene>
    <name evidence="6" type="ORF">FUA26_09315</name>
</gene>
<dbReference type="PANTHER" id="PTHR42852:SF6">
    <property type="entry name" value="THIOL:DISULFIDE INTERCHANGE PROTEIN DSBE"/>
    <property type="match status" value="1"/>
</dbReference>
<organism evidence="6 7">
    <name type="scientific">Seonamhaeicola algicola</name>
    <dbReference type="NCBI Taxonomy" id="1719036"/>
    <lineage>
        <taxon>Bacteria</taxon>
        <taxon>Pseudomonadati</taxon>
        <taxon>Bacteroidota</taxon>
        <taxon>Flavobacteriia</taxon>
        <taxon>Flavobacteriales</taxon>
        <taxon>Flavobacteriaceae</taxon>
    </lineage>
</organism>
<dbReference type="InterPro" id="IPR000866">
    <property type="entry name" value="AhpC/TSA"/>
</dbReference>
<dbReference type="GO" id="GO:0016491">
    <property type="term" value="F:oxidoreductase activity"/>
    <property type="evidence" value="ECO:0007669"/>
    <property type="project" value="InterPro"/>
</dbReference>
<accession>A0A5C7AMQ5</accession>
<keyword evidence="2" id="KW-0201">Cytochrome c-type biogenesis</keyword>
<dbReference type="PROSITE" id="PS51257">
    <property type="entry name" value="PROKAR_LIPOPROTEIN"/>
    <property type="match status" value="1"/>
</dbReference>
<reference evidence="7" key="1">
    <citation type="submission" date="2019-08" db="EMBL/GenBank/DDBJ databases">
        <title>Seonamhaeicola sediminis sp. nov., isolated from marine sediment.</title>
        <authorList>
            <person name="Cao W.R."/>
        </authorList>
    </citation>
    <scope>NUCLEOTIDE SEQUENCE [LARGE SCALE GENOMIC DNA]</scope>
    <source>
        <strain evidence="7">Gy8</strain>
    </source>
</reference>
<dbReference type="GO" id="GO:0016209">
    <property type="term" value="F:antioxidant activity"/>
    <property type="evidence" value="ECO:0007669"/>
    <property type="project" value="InterPro"/>
</dbReference>